<dbReference type="InterPro" id="IPR019554">
    <property type="entry name" value="Soluble_ligand-bd"/>
</dbReference>
<dbReference type="GO" id="GO:0010181">
    <property type="term" value="F:FMN binding"/>
    <property type="evidence" value="ECO:0007669"/>
    <property type="project" value="InterPro"/>
</dbReference>
<proteinExistence type="inferred from homology"/>
<dbReference type="InterPro" id="IPR037207">
    <property type="entry name" value="Nuop51_4Fe4S-bd_sf"/>
</dbReference>
<evidence type="ECO:0000259" key="14">
    <source>
        <dbReference type="SMART" id="SM00928"/>
    </source>
</evidence>
<evidence type="ECO:0000256" key="8">
    <source>
        <dbReference type="ARBA" id="ARBA00022967"/>
    </source>
</evidence>
<comment type="caution">
    <text evidence="15">The sequence shown here is derived from an EMBL/GenBank/DDBJ whole genome shotgun (WGS) entry which is preliminary data.</text>
</comment>
<evidence type="ECO:0000256" key="11">
    <source>
        <dbReference type="ARBA" id="ARBA00023027"/>
    </source>
</evidence>
<dbReference type="PANTHER" id="PTHR43578">
    <property type="entry name" value="NADH-QUINONE OXIDOREDUCTASE SUBUNIT F"/>
    <property type="match status" value="1"/>
</dbReference>
<evidence type="ECO:0000256" key="5">
    <source>
        <dbReference type="ARBA" id="ARBA00022630"/>
    </source>
</evidence>
<dbReference type="GO" id="GO:0051539">
    <property type="term" value="F:4 iron, 4 sulfur cluster binding"/>
    <property type="evidence" value="ECO:0007669"/>
    <property type="project" value="UniProtKB-UniRule"/>
</dbReference>
<dbReference type="Proteomes" id="UP000033121">
    <property type="component" value="Unassembled WGS sequence"/>
</dbReference>
<dbReference type="PROSITE" id="PS00645">
    <property type="entry name" value="COMPLEX1_51K_2"/>
    <property type="match status" value="1"/>
</dbReference>
<dbReference type="Pfam" id="PF01512">
    <property type="entry name" value="Complex1_51K"/>
    <property type="match status" value="1"/>
</dbReference>
<dbReference type="Pfam" id="PF10589">
    <property type="entry name" value="NADH_4Fe-4S"/>
    <property type="match status" value="1"/>
</dbReference>
<keyword evidence="5 13" id="KW-0285">Flavoprotein</keyword>
<evidence type="ECO:0000256" key="3">
    <source>
        <dbReference type="ARBA" id="ARBA00007523"/>
    </source>
</evidence>
<evidence type="ECO:0000256" key="10">
    <source>
        <dbReference type="ARBA" id="ARBA00023014"/>
    </source>
</evidence>
<dbReference type="SUPFAM" id="SSF142019">
    <property type="entry name" value="Nqo1 FMN-binding domain-like"/>
    <property type="match status" value="1"/>
</dbReference>
<dbReference type="Gene3D" id="6.10.250.1450">
    <property type="match status" value="1"/>
</dbReference>
<dbReference type="FunFam" id="3.40.50.11540:FF:000001">
    <property type="entry name" value="NADH dehydrogenase [ubiquinone] flavoprotein 1, mitochondrial"/>
    <property type="match status" value="1"/>
</dbReference>
<dbReference type="RefSeq" id="WP_046367046.1">
    <property type="nucleotide sequence ID" value="NZ_BBWV01000001.1"/>
</dbReference>
<evidence type="ECO:0000313" key="15">
    <source>
        <dbReference type="EMBL" id="GAO41125.1"/>
    </source>
</evidence>
<dbReference type="Gene3D" id="1.20.1440.230">
    <property type="entry name" value="NADH-ubiquinone oxidoreductase 51kDa subunit, iron-sulphur binding domain"/>
    <property type="match status" value="1"/>
</dbReference>
<dbReference type="EC" id="7.1.1.-" evidence="13"/>
<keyword evidence="7 13" id="KW-0479">Metal-binding</keyword>
<dbReference type="AlphaFoldDB" id="A0A0E9MVG5"/>
<organism evidence="15 16">
    <name type="scientific">Flavihumibacter petaseus NBRC 106054</name>
    <dbReference type="NCBI Taxonomy" id="1220578"/>
    <lineage>
        <taxon>Bacteria</taxon>
        <taxon>Pseudomonadati</taxon>
        <taxon>Bacteroidota</taxon>
        <taxon>Chitinophagia</taxon>
        <taxon>Chitinophagales</taxon>
        <taxon>Chitinophagaceae</taxon>
        <taxon>Flavihumibacter</taxon>
    </lineage>
</organism>
<evidence type="ECO:0000256" key="4">
    <source>
        <dbReference type="ARBA" id="ARBA00022485"/>
    </source>
</evidence>
<dbReference type="InterPro" id="IPR001949">
    <property type="entry name" value="NADH-UbQ_OxRdtase_51kDa_CS"/>
</dbReference>
<evidence type="ECO:0000256" key="7">
    <source>
        <dbReference type="ARBA" id="ARBA00022723"/>
    </source>
</evidence>
<dbReference type="PANTHER" id="PTHR43578:SF3">
    <property type="entry name" value="NADH-QUINONE OXIDOREDUCTASE SUBUNIT F"/>
    <property type="match status" value="1"/>
</dbReference>
<evidence type="ECO:0000313" key="16">
    <source>
        <dbReference type="Proteomes" id="UP000033121"/>
    </source>
</evidence>
<evidence type="ECO:0000256" key="12">
    <source>
        <dbReference type="ARBA" id="ARBA00047712"/>
    </source>
</evidence>
<gene>
    <name evidence="15" type="primary">nuoF</name>
    <name evidence="15" type="ORF">FPE01S_01_01370</name>
</gene>
<keyword evidence="13" id="KW-0874">Quinone</keyword>
<keyword evidence="16" id="KW-1185">Reference proteome</keyword>
<dbReference type="InterPro" id="IPR011538">
    <property type="entry name" value="Nuo51_FMN-bd"/>
</dbReference>
<dbReference type="Gene3D" id="3.40.50.11540">
    <property type="entry name" value="NADH-ubiquinone oxidoreductase 51kDa subunit"/>
    <property type="match status" value="1"/>
</dbReference>
<reference evidence="15 16" key="1">
    <citation type="submission" date="2015-04" db="EMBL/GenBank/DDBJ databases">
        <title>Whole genome shotgun sequence of Flavihumibacter petaseus NBRC 106054.</title>
        <authorList>
            <person name="Miyazawa S."/>
            <person name="Hosoyama A."/>
            <person name="Hashimoto M."/>
            <person name="Noguchi M."/>
            <person name="Tsuchikane K."/>
            <person name="Ohji S."/>
            <person name="Yamazoe A."/>
            <person name="Ichikawa N."/>
            <person name="Kimura A."/>
            <person name="Fujita N."/>
        </authorList>
    </citation>
    <scope>NUCLEOTIDE SEQUENCE [LARGE SCALE GENOMIC DNA]</scope>
    <source>
        <strain evidence="15 16">NBRC 106054</strain>
    </source>
</reference>
<keyword evidence="11 13" id="KW-0520">NAD</keyword>
<dbReference type="EMBL" id="BBWV01000001">
    <property type="protein sequence ID" value="GAO41125.1"/>
    <property type="molecule type" value="Genomic_DNA"/>
</dbReference>
<dbReference type="Gene3D" id="3.10.20.600">
    <property type="match status" value="1"/>
</dbReference>
<evidence type="ECO:0000256" key="2">
    <source>
        <dbReference type="ARBA" id="ARBA00001966"/>
    </source>
</evidence>
<evidence type="ECO:0000256" key="6">
    <source>
        <dbReference type="ARBA" id="ARBA00022643"/>
    </source>
</evidence>
<dbReference type="OrthoDB" id="9761899at2"/>
<dbReference type="GO" id="GO:0008137">
    <property type="term" value="F:NADH dehydrogenase (ubiquinone) activity"/>
    <property type="evidence" value="ECO:0007669"/>
    <property type="project" value="InterPro"/>
</dbReference>
<dbReference type="STRING" id="1220578.FPE01S_01_01370"/>
<dbReference type="InterPro" id="IPR019575">
    <property type="entry name" value="Nuop51_4Fe4S-bd"/>
</dbReference>
<dbReference type="SUPFAM" id="SSF140490">
    <property type="entry name" value="Nqo1C-terminal domain-like"/>
    <property type="match status" value="1"/>
</dbReference>
<sequence length="434" mass="47374">MNSQAGMETPLTQYIKGNGASLGLKEYEAIGGYTALKKVLQSMTPAELQQLVMDSKLKGRGGAGFSTGTKWSLVPMGPEAPKRKYLIANADEMEPGTFKDRLLLEGNPHQLIEGMILAAYAIQADISYIFLRWAYRSAAVLLKKCLEEAYAAGYLGQHIAGSDYKLELYLHTGVGRYICGEETALLNALEGKRATPRAKPPFPQISGLFGKPTIVNNVETLSCIPHIVNNGATWFRNLSSSEDSGTKIYGVSGKVRNPGAWELPMGTTIRELLEEHAGGMLPGYQLKGILPGGASTDFLTGDHLDIKMDFAAVAAAGSRLGTGTMIVMDDKTCPVGMVHNLQHFFAQESCGWCTPCREGIPWVEKILWSIEQGAGRKEDLELLDMHTKFLGPGNTFCALAPGAMEPLQSALKYFRPEFEKHIEQKKCPYANHTH</sequence>
<keyword evidence="8" id="KW-1278">Translocase</keyword>
<dbReference type="NCBIfam" id="TIGR01959">
    <property type="entry name" value="nuoF_fam"/>
    <property type="match status" value="1"/>
</dbReference>
<evidence type="ECO:0000256" key="1">
    <source>
        <dbReference type="ARBA" id="ARBA00001917"/>
    </source>
</evidence>
<comment type="similarity">
    <text evidence="3 13">Belongs to the complex I 51 kDa subunit family.</text>
</comment>
<dbReference type="GO" id="GO:0048038">
    <property type="term" value="F:quinone binding"/>
    <property type="evidence" value="ECO:0007669"/>
    <property type="project" value="UniProtKB-KW"/>
</dbReference>
<dbReference type="InterPro" id="IPR011537">
    <property type="entry name" value="NADH-UbQ_OxRdtase_suF"/>
</dbReference>
<keyword evidence="6 13" id="KW-0288">FMN</keyword>
<name>A0A0E9MVG5_9BACT</name>
<comment type="function">
    <text evidence="13">NDH-1 shuttles electrons from NADH, via FMN and iron-sulfur (Fe-S) centers, to quinones in the respiratory chain.</text>
</comment>
<evidence type="ECO:0000256" key="13">
    <source>
        <dbReference type="RuleBase" id="RU364066"/>
    </source>
</evidence>
<dbReference type="Pfam" id="PF10531">
    <property type="entry name" value="SLBB"/>
    <property type="match status" value="1"/>
</dbReference>
<comment type="cofactor">
    <cofactor evidence="2 13">
        <name>[4Fe-4S] cluster</name>
        <dbReference type="ChEBI" id="CHEBI:49883"/>
    </cofactor>
</comment>
<evidence type="ECO:0000256" key="9">
    <source>
        <dbReference type="ARBA" id="ARBA00023004"/>
    </source>
</evidence>
<protein>
    <recommendedName>
        <fullName evidence="13">NADH-quinone oxidoreductase subunit F</fullName>
        <ecNumber evidence="13">7.1.1.-</ecNumber>
    </recommendedName>
</protein>
<dbReference type="SMART" id="SM00928">
    <property type="entry name" value="NADH_4Fe-4S"/>
    <property type="match status" value="1"/>
</dbReference>
<comment type="cofactor">
    <cofactor evidence="1 13">
        <name>FMN</name>
        <dbReference type="ChEBI" id="CHEBI:58210"/>
    </cofactor>
</comment>
<dbReference type="FunFam" id="1.20.1440.230:FF:000002">
    <property type="entry name" value="NADH-quinone oxidoreductase subunit F"/>
    <property type="match status" value="1"/>
</dbReference>
<dbReference type="InterPro" id="IPR037225">
    <property type="entry name" value="Nuo51_FMN-bd_sf"/>
</dbReference>
<feature type="domain" description="NADH-ubiquinone oxidoreductase 51kDa subunit iron-sulphur binding" evidence="14">
    <location>
        <begin position="335"/>
        <end position="380"/>
    </location>
</feature>
<keyword evidence="9 13" id="KW-0408">Iron</keyword>
<dbReference type="GO" id="GO:0051287">
    <property type="term" value="F:NAD binding"/>
    <property type="evidence" value="ECO:0007669"/>
    <property type="project" value="UniProtKB-UniRule"/>
</dbReference>
<dbReference type="GO" id="GO:0046872">
    <property type="term" value="F:metal ion binding"/>
    <property type="evidence" value="ECO:0007669"/>
    <property type="project" value="UniProtKB-KW"/>
</dbReference>
<dbReference type="SUPFAM" id="SSF142984">
    <property type="entry name" value="Nqo1 middle domain-like"/>
    <property type="match status" value="1"/>
</dbReference>
<dbReference type="NCBIfam" id="NF010120">
    <property type="entry name" value="PRK13596.1"/>
    <property type="match status" value="1"/>
</dbReference>
<accession>A0A0E9MVG5</accession>
<keyword evidence="4 13" id="KW-0004">4Fe-4S</keyword>
<keyword evidence="10 13" id="KW-0411">Iron-sulfur</keyword>
<comment type="catalytic activity">
    <reaction evidence="12 13">
        <text>a quinone + NADH + 5 H(+)(in) = a quinol + NAD(+) + 4 H(+)(out)</text>
        <dbReference type="Rhea" id="RHEA:57888"/>
        <dbReference type="ChEBI" id="CHEBI:15378"/>
        <dbReference type="ChEBI" id="CHEBI:24646"/>
        <dbReference type="ChEBI" id="CHEBI:57540"/>
        <dbReference type="ChEBI" id="CHEBI:57945"/>
        <dbReference type="ChEBI" id="CHEBI:132124"/>
    </reaction>
</comment>